<dbReference type="RefSeq" id="WP_356713124.1">
    <property type="nucleotide sequence ID" value="NZ_JBEXIP010000067.1"/>
</dbReference>
<sequence length="71" mass="7784">MSALSPTIHEPNPDPKADEHYAELAAGIEEAGIGRPRVAKEERTPPFPGATWCKSCDSWCTPQGMCRCNNR</sequence>
<evidence type="ECO:0000313" key="2">
    <source>
        <dbReference type="Proteomes" id="UP001550044"/>
    </source>
</evidence>
<keyword evidence="2" id="KW-1185">Reference proteome</keyword>
<dbReference type="EMBL" id="JBEXIP010000067">
    <property type="protein sequence ID" value="MET8438699.1"/>
    <property type="molecule type" value="Genomic_DNA"/>
</dbReference>
<accession>A0ABV2ULI1</accession>
<protein>
    <submittedName>
        <fullName evidence="1">Uncharacterized protein</fullName>
    </submittedName>
</protein>
<organism evidence="1 2">
    <name type="scientific">Streptomyces sp. 900116325</name>
    <dbReference type="NCBI Taxonomy" id="3154295"/>
    <lineage>
        <taxon>Bacteria</taxon>
        <taxon>Bacillati</taxon>
        <taxon>Actinomycetota</taxon>
        <taxon>Actinomycetes</taxon>
        <taxon>Kitasatosporales</taxon>
        <taxon>Streptomycetaceae</taxon>
        <taxon>Streptomyces</taxon>
    </lineage>
</organism>
<comment type="caution">
    <text evidence="1">The sequence shown here is derived from an EMBL/GenBank/DDBJ whole genome shotgun (WGS) entry which is preliminary data.</text>
</comment>
<evidence type="ECO:0000313" key="1">
    <source>
        <dbReference type="EMBL" id="MET8438699.1"/>
    </source>
</evidence>
<dbReference type="Proteomes" id="UP001550044">
    <property type="component" value="Unassembled WGS sequence"/>
</dbReference>
<reference evidence="1 2" key="1">
    <citation type="submission" date="2024-06" db="EMBL/GenBank/DDBJ databases">
        <title>The Natural Products Discovery Center: Release of the First 8490 Sequenced Strains for Exploring Actinobacteria Biosynthetic Diversity.</title>
        <authorList>
            <person name="Kalkreuter E."/>
            <person name="Kautsar S.A."/>
            <person name="Yang D."/>
            <person name="Bader C.D."/>
            <person name="Teijaro C.N."/>
            <person name="Fluegel L."/>
            <person name="Davis C.M."/>
            <person name="Simpson J.R."/>
            <person name="Lauterbach L."/>
            <person name="Steele A.D."/>
            <person name="Gui C."/>
            <person name="Meng S."/>
            <person name="Li G."/>
            <person name="Viehrig K."/>
            <person name="Ye F."/>
            <person name="Su P."/>
            <person name="Kiefer A.F."/>
            <person name="Nichols A."/>
            <person name="Cepeda A.J."/>
            <person name="Yan W."/>
            <person name="Fan B."/>
            <person name="Jiang Y."/>
            <person name="Adhikari A."/>
            <person name="Zheng C.-J."/>
            <person name="Schuster L."/>
            <person name="Cowan T.M."/>
            <person name="Smanski M.J."/>
            <person name="Chevrette M.G."/>
            <person name="De Carvalho L.P.S."/>
            <person name="Shen B."/>
        </authorList>
    </citation>
    <scope>NUCLEOTIDE SEQUENCE [LARGE SCALE GENOMIC DNA]</scope>
    <source>
        <strain evidence="1 2">NPDC005137</strain>
    </source>
</reference>
<gene>
    <name evidence="1" type="ORF">ABZV61_39600</name>
</gene>
<name>A0ABV2ULI1_9ACTN</name>
<proteinExistence type="predicted"/>